<dbReference type="GO" id="GO:0015074">
    <property type="term" value="P:DNA integration"/>
    <property type="evidence" value="ECO:0007669"/>
    <property type="project" value="InterPro"/>
</dbReference>
<evidence type="ECO:0000259" key="5">
    <source>
        <dbReference type="PROSITE" id="PS50994"/>
    </source>
</evidence>
<feature type="compositionally biased region" description="Basic and acidic residues" evidence="3">
    <location>
        <begin position="289"/>
        <end position="313"/>
    </location>
</feature>
<dbReference type="Proteomes" id="UP000186817">
    <property type="component" value="Unassembled WGS sequence"/>
</dbReference>
<dbReference type="PANTHER" id="PTHR37984:SF5">
    <property type="entry name" value="PROTEIN NYNRIN-LIKE"/>
    <property type="match status" value="1"/>
</dbReference>
<dbReference type="SMART" id="SM00343">
    <property type="entry name" value="ZnF_C2HC"/>
    <property type="match status" value="1"/>
</dbReference>
<dbReference type="SUPFAM" id="SSF53098">
    <property type="entry name" value="Ribonuclease H-like"/>
    <property type="match status" value="1"/>
</dbReference>
<feature type="compositionally biased region" description="Pro residues" evidence="3">
    <location>
        <begin position="1452"/>
        <end position="1463"/>
    </location>
</feature>
<dbReference type="InterPro" id="IPR036875">
    <property type="entry name" value="Znf_CCHC_sf"/>
</dbReference>
<dbReference type="InterPro" id="IPR013103">
    <property type="entry name" value="RVT_2"/>
</dbReference>
<feature type="region of interest" description="Disordered" evidence="3">
    <location>
        <begin position="267"/>
        <end position="313"/>
    </location>
</feature>
<keyword evidence="1" id="KW-0479">Metal-binding</keyword>
<dbReference type="InterPro" id="IPR012337">
    <property type="entry name" value="RNaseH-like_sf"/>
</dbReference>
<feature type="compositionally biased region" description="Polar residues" evidence="3">
    <location>
        <begin position="701"/>
        <end position="712"/>
    </location>
</feature>
<feature type="region of interest" description="Disordered" evidence="3">
    <location>
        <begin position="668"/>
        <end position="712"/>
    </location>
</feature>
<dbReference type="EMBL" id="LSRX01000858">
    <property type="protein sequence ID" value="OLP87482.1"/>
    <property type="molecule type" value="Genomic_DNA"/>
</dbReference>
<dbReference type="OrthoDB" id="442304at2759"/>
<dbReference type="Pfam" id="PF00098">
    <property type="entry name" value="zf-CCHC"/>
    <property type="match status" value="1"/>
</dbReference>
<comment type="caution">
    <text evidence="6">The sequence shown here is derived from an EMBL/GenBank/DDBJ whole genome shotgun (WGS) entry which is preliminary data.</text>
</comment>
<dbReference type="InterPro" id="IPR001584">
    <property type="entry name" value="Integrase_cat-core"/>
</dbReference>
<gene>
    <name evidence="6" type="primary">GIP</name>
    <name evidence="6" type="ORF">AK812_SmicGene31289</name>
</gene>
<feature type="region of interest" description="Disordered" evidence="3">
    <location>
        <begin position="335"/>
        <end position="360"/>
    </location>
</feature>
<keyword evidence="2" id="KW-0175">Coiled coil</keyword>
<keyword evidence="1" id="KW-0862">Zinc</keyword>
<evidence type="ECO:0000313" key="7">
    <source>
        <dbReference type="Proteomes" id="UP000186817"/>
    </source>
</evidence>
<keyword evidence="1" id="KW-0863">Zinc-finger</keyword>
<feature type="compositionally biased region" description="Low complexity" evidence="3">
    <location>
        <begin position="340"/>
        <end position="360"/>
    </location>
</feature>
<feature type="compositionally biased region" description="Basic and acidic residues" evidence="3">
    <location>
        <begin position="690"/>
        <end position="700"/>
    </location>
</feature>
<feature type="coiled-coil region" evidence="2">
    <location>
        <begin position="716"/>
        <end position="743"/>
    </location>
</feature>
<name>A0A1Q9CX26_SYMMI</name>
<feature type="domain" description="CCHC-type" evidence="4">
    <location>
        <begin position="323"/>
        <end position="338"/>
    </location>
</feature>
<evidence type="ECO:0000259" key="4">
    <source>
        <dbReference type="PROSITE" id="PS50158"/>
    </source>
</evidence>
<protein>
    <submittedName>
        <fullName evidence="6">Copia protein</fullName>
    </submittedName>
</protein>
<feature type="region of interest" description="Disordered" evidence="3">
    <location>
        <begin position="1"/>
        <end position="29"/>
    </location>
</feature>
<dbReference type="InterPro" id="IPR001878">
    <property type="entry name" value="Znf_CCHC"/>
</dbReference>
<dbReference type="GO" id="GO:0003676">
    <property type="term" value="F:nucleic acid binding"/>
    <property type="evidence" value="ECO:0007669"/>
    <property type="project" value="InterPro"/>
</dbReference>
<feature type="region of interest" description="Disordered" evidence="3">
    <location>
        <begin position="1023"/>
        <end position="1053"/>
    </location>
</feature>
<dbReference type="SUPFAM" id="SSF57756">
    <property type="entry name" value="Retrovirus zinc finger-like domains"/>
    <property type="match status" value="1"/>
</dbReference>
<dbReference type="GO" id="GO:0008270">
    <property type="term" value="F:zinc ion binding"/>
    <property type="evidence" value="ECO:0007669"/>
    <property type="project" value="UniProtKB-KW"/>
</dbReference>
<feature type="domain" description="Integrase catalytic" evidence="5">
    <location>
        <begin position="1111"/>
        <end position="1272"/>
    </location>
</feature>
<feature type="compositionally biased region" description="Basic and acidic residues" evidence="3">
    <location>
        <begin position="1410"/>
        <end position="1428"/>
    </location>
</feature>
<evidence type="ECO:0000313" key="6">
    <source>
        <dbReference type="EMBL" id="OLP87482.1"/>
    </source>
</evidence>
<dbReference type="PROSITE" id="PS50994">
    <property type="entry name" value="INTEGRASE"/>
    <property type="match status" value="1"/>
</dbReference>
<dbReference type="Pfam" id="PF07727">
    <property type="entry name" value="RVT_2"/>
    <property type="match status" value="1"/>
</dbReference>
<dbReference type="InterPro" id="IPR036397">
    <property type="entry name" value="RNaseH_sf"/>
</dbReference>
<dbReference type="InterPro" id="IPR050951">
    <property type="entry name" value="Retrovirus_Pol_polyprotein"/>
</dbReference>
<dbReference type="Gene3D" id="4.10.60.10">
    <property type="entry name" value="Zinc finger, CCHC-type"/>
    <property type="match status" value="1"/>
</dbReference>
<feature type="compositionally biased region" description="Acidic residues" evidence="3">
    <location>
        <begin position="1023"/>
        <end position="1034"/>
    </location>
</feature>
<feature type="compositionally biased region" description="Low complexity" evidence="3">
    <location>
        <begin position="1436"/>
        <end position="1451"/>
    </location>
</feature>
<evidence type="ECO:0000256" key="2">
    <source>
        <dbReference type="SAM" id="Coils"/>
    </source>
</evidence>
<dbReference type="PROSITE" id="PS50158">
    <property type="entry name" value="ZF_CCHC"/>
    <property type="match status" value="1"/>
</dbReference>
<accession>A0A1Q9CX26</accession>
<proteinExistence type="predicted"/>
<reference evidence="6 7" key="1">
    <citation type="submission" date="2016-02" db="EMBL/GenBank/DDBJ databases">
        <title>Genome analysis of coral dinoflagellate symbionts highlights evolutionary adaptations to a symbiotic lifestyle.</title>
        <authorList>
            <person name="Aranda M."/>
            <person name="Li Y."/>
            <person name="Liew Y.J."/>
            <person name="Baumgarten S."/>
            <person name="Simakov O."/>
            <person name="Wilson M."/>
            <person name="Piel J."/>
            <person name="Ashoor H."/>
            <person name="Bougouffa S."/>
            <person name="Bajic V.B."/>
            <person name="Ryu T."/>
            <person name="Ravasi T."/>
            <person name="Bayer T."/>
            <person name="Micklem G."/>
            <person name="Kim H."/>
            <person name="Bhak J."/>
            <person name="Lajeunesse T.C."/>
            <person name="Voolstra C.R."/>
        </authorList>
    </citation>
    <scope>NUCLEOTIDE SEQUENCE [LARGE SCALE GENOMIC DNA]</scope>
    <source>
        <strain evidence="6 7">CCMP2467</strain>
    </source>
</reference>
<dbReference type="Gene3D" id="3.30.420.10">
    <property type="entry name" value="Ribonuclease H-like superfamily/Ribonuclease H"/>
    <property type="match status" value="1"/>
</dbReference>
<dbReference type="PANTHER" id="PTHR37984">
    <property type="entry name" value="PROTEIN CBG26694"/>
    <property type="match status" value="1"/>
</dbReference>
<evidence type="ECO:0000256" key="3">
    <source>
        <dbReference type="SAM" id="MobiDB-lite"/>
    </source>
</evidence>
<sequence length="2493" mass="277647">MAGAPSSGEGGWTYKDKEPPPGYDGTSPQSKFKVYLRDLELWQACTDVPEDKQGLKLVQALSGAAKAAVDTLTVKEIKGADGFANVLKKLKEAFEPYVETALPRALENAFYGAPRGHKESISEFLIRFQRAQSVLKDEGITLPVKAAGYLLFRQANLDGELEARLVTWLGGDYSLDTVITNLRRLERVHAEGGKRTFLVEEEEPGEMSYDPVGPEVFLGEPADEEESEEENWVYMEEGQLDQVLDEDDVLDALATYQQVRRQIKEQKLGRQFFKPGDRGPGKGKGVGGGKDRSRSFGRAKGDGKNGKSESRRIHIEQLKLRTRCRNCGQVGHWSRECKAPPSMASSTSRPPSSVATGSAATGSQRSSFYWTVPPESPGQSSFFTFLDALHGASKRTAAAAEVPSSFVVTADHQGLVDTAAQEGLIGRSALLRLLSVLRKHNLRAHWTDKEASARGIGGSARTVGVCELPVGVAGVPGVLETTVVTDDVPLLLPVSLLKALGAIVNMPESKLQLTAVNSECPMVSMASGSVRKPRRRVPDRAKEALRNWRVILDKLYSVVLWGRLHTAVSDWMGPAPLPQTSSRTWATSSGEVALAPTNKGKFYREYLDGNPKKLTKIKGIPAVEADVCQHEARFLKGGGNGHQNWIHCSQCLERWLLSPRTAAIATGRGLEEAPKAKAKMRAPRPAAETSQKDRRSDSPKRSQGSMENSDWQMLSESDYLKAMAEQQEKMDQMQAQIDLLTGKAMEFKMAEDACASLELAASSMDERMHATTQQLVGEFRRLQQLESETRFKSNHFPTKDTREEWVQAAQNFKKGAEQILAFYQDTLNQRSQLAARLTRDRCDFTALGELYSSEIFLVVNEPELYLHGTLDDGLEARTSVFPGGDQPESEDWERWRSMSEAVLHMKLPKEPHQVDHVCRLARAQWKRGGAFVIEVPDRPVRRDAWKRLRSQVQGSSASQRLFRKRRLVSNVADQVRYQAADTDDLMVLYRAPVEQDPEQDFENTAAETYAIDLDNLEEIERGEEEAAAPEDPAGEEAVSSPPVREPTKQEKEAVEKLHRNLGHPSNSSLARTLKVSGAEEHVWRYAKTGFRCPACSSGVLPKPARPATIPKTFAPNVVVAIDLFEFPAWNGEGTDRYLNAICLGTNFQLVEKVRSKQPGAIWAALARGWARVLGFPQIILLDQGTEFLGEFRQNAHDMGVLVHCIGARAPYQNGRCERHGALFKTMLQKALWSCPPTSSEDFKLLLREVESAKNRLSDRSGFSPAQRMLGETPRTTGELLADEMVDVVLKGVSGEMEKRLQAKRAAQKAFAEVNTSQAVRKAMRARARTQRTFRPGDIIFVWRSWKAQGIKKQAWVGPGTSEEMRGIEAVHQVFDELRDRFRRPGRALGVVEDLTQEPRPPPGQQENYEDPVRAEGEARGLPRHRVEDPEPPVPVPEVAVPMEEVQEAMQEPPVPEPPVPEVPLPAEDLPRHSSQVTAEEEPEVERISSQPEQDLESRVNAGQEAIQHSRQMDGIPYGAIRPLASYRPAPSAPYLAELVPDDWFEEVEATLPEQPARDQAQAPHRDHWQFLVEEGVVRRHHVRWRSCPFSPWEAPRVPVPLCFLSSERQTVRVFKTGVADNNHDDWKELKPSKRSHGKWKGHTDFYLTREALKEVARNPNKYQQQQPAQAEYVFHAETATFAVKKGSDEIAEKDIVPADWPEWRVEDAKEWAKVEASGAVRVLSVEESRRVVQDLTLEGKLNRIIDSRYVRRLKPGEQVGEKPTKKSRWCVHGDQDPDAVELNTYSPTVTTQNLQVILQCAASRKMPGSCGDLQAAFMQSAPLFRAGGKLYVRQPRSGLPGLEAEQLVEIVRGVYGLVDGPVHWRQTLKKYIIEELHYRQSKLDPTVFLLNYEGQLEGVIVIEIDDVLAFGYGIHDAALTRLRQKFKPGKFKKLQELADGTTFNGRRIRQAADFQLLVDMEKYVQERLFPMKLERGRRSNPDAEATAEEKQKARAVIGALAWAAKEARPDAAAAASIMASRLPSAKVRDLAELNKAVETVKANSQLELKYFPIPPESLGWGTVTDASWANHADGSSQGATAVIAFDKRLLSGERAQCSLIWWKSGKLRRKVGSTLAAEAQALNKGLGDLLWAKAIYAELLEPTFDLETFRKDVKSRADVVLQKSNGDEVLRDSLSVIDAKSLYDNLMREGNQPQDKFTALDVAIAREKIDGLGVQLRWVEHQSMIVDSLTKVNANKDALFQLLSSGTFRLEAEEDLLEDRLTRVGVTAAMRESRVLLVDHQVSHIVEERRLHGPDHLMVPQKEHVNTTWPYGTFIRIEAVQCIPCEYAWAWSESPVVVRTPFARYALRDSAAHETSTEELFCGFGLGCIAFRRLPDSLLLGDRLVRLQLPHRAGRLSGALSGCEGLLSVGLSASCSEILAAKLTGDEAAQSEQRLGQVKNIVKHCKSWQMQQLETEPHMALTASLVAAENDLSMLATPDAVSHGGLGCLPWCH</sequence>
<feature type="region of interest" description="Disordered" evidence="3">
    <location>
        <begin position="1392"/>
        <end position="1495"/>
    </location>
</feature>
<organism evidence="6 7">
    <name type="scientific">Symbiodinium microadriaticum</name>
    <name type="common">Dinoflagellate</name>
    <name type="synonym">Zooxanthella microadriatica</name>
    <dbReference type="NCBI Taxonomy" id="2951"/>
    <lineage>
        <taxon>Eukaryota</taxon>
        <taxon>Sar</taxon>
        <taxon>Alveolata</taxon>
        <taxon>Dinophyceae</taxon>
        <taxon>Suessiales</taxon>
        <taxon>Symbiodiniaceae</taxon>
        <taxon>Symbiodinium</taxon>
    </lineage>
</organism>
<evidence type="ECO:0000256" key="1">
    <source>
        <dbReference type="PROSITE-ProRule" id="PRU00047"/>
    </source>
</evidence>
<keyword evidence="7" id="KW-1185">Reference proteome</keyword>